<evidence type="ECO:0000256" key="3">
    <source>
        <dbReference type="PROSITE-ProRule" id="PRU00023"/>
    </source>
</evidence>
<dbReference type="EMBL" id="NEXV01000018">
    <property type="protein sequence ID" value="PIG90232.1"/>
    <property type="molecule type" value="Genomic_DNA"/>
</dbReference>
<dbReference type="PRINTS" id="PR01415">
    <property type="entry name" value="ANKYRIN"/>
</dbReference>
<feature type="repeat" description="ANK" evidence="3">
    <location>
        <begin position="12"/>
        <end position="44"/>
    </location>
</feature>
<dbReference type="PANTHER" id="PTHR24198">
    <property type="entry name" value="ANKYRIN REPEAT AND PROTEIN KINASE DOMAIN-CONTAINING PROTEIN"/>
    <property type="match status" value="1"/>
</dbReference>
<feature type="repeat" description="ANK" evidence="3">
    <location>
        <begin position="90"/>
        <end position="122"/>
    </location>
</feature>
<dbReference type="PANTHER" id="PTHR24198:SF165">
    <property type="entry name" value="ANKYRIN REPEAT-CONTAINING PROTEIN-RELATED"/>
    <property type="match status" value="1"/>
</dbReference>
<evidence type="ECO:0000256" key="1">
    <source>
        <dbReference type="ARBA" id="ARBA00022737"/>
    </source>
</evidence>
<dbReference type="STRING" id="656916.A0A2G7GBM0"/>
<proteinExistence type="predicted"/>
<comment type="caution">
    <text evidence="4">The sequence shown here is derived from an EMBL/GenBank/DDBJ whole genome shotgun (WGS) entry which is preliminary data.</text>
</comment>
<protein>
    <submittedName>
        <fullName evidence="4">Uncharacterized protein</fullName>
    </submittedName>
</protein>
<keyword evidence="2 3" id="KW-0040">ANK repeat</keyword>
<feature type="repeat" description="ANK" evidence="3">
    <location>
        <begin position="123"/>
        <end position="155"/>
    </location>
</feature>
<reference evidence="4 5" key="1">
    <citation type="submission" date="2017-05" db="EMBL/GenBank/DDBJ databases">
        <title>Genome sequence for an aflatoxigenic pathogen of Argentinian peanut, Aspergillus arachidicola.</title>
        <authorList>
            <person name="Moore G."/>
            <person name="Beltz S.B."/>
            <person name="Mack B.M."/>
        </authorList>
    </citation>
    <scope>NUCLEOTIDE SEQUENCE [LARGE SCALE GENOMIC DNA]</scope>
    <source>
        <strain evidence="4 5">CBS 117610</strain>
    </source>
</reference>
<organism evidence="4 5">
    <name type="scientific">Aspergillus arachidicola</name>
    <dbReference type="NCBI Taxonomy" id="656916"/>
    <lineage>
        <taxon>Eukaryota</taxon>
        <taxon>Fungi</taxon>
        <taxon>Dikarya</taxon>
        <taxon>Ascomycota</taxon>
        <taxon>Pezizomycotina</taxon>
        <taxon>Eurotiomycetes</taxon>
        <taxon>Eurotiomycetidae</taxon>
        <taxon>Eurotiales</taxon>
        <taxon>Aspergillaceae</taxon>
        <taxon>Aspergillus</taxon>
        <taxon>Aspergillus subgen. Circumdati</taxon>
    </lineage>
</organism>
<keyword evidence="5" id="KW-1185">Reference proteome</keyword>
<dbReference type="SUPFAM" id="SSF48403">
    <property type="entry name" value="Ankyrin repeat"/>
    <property type="match status" value="1"/>
</dbReference>
<keyword evidence="1" id="KW-0677">Repeat</keyword>
<dbReference type="InterPro" id="IPR002110">
    <property type="entry name" value="Ankyrin_rpt"/>
</dbReference>
<gene>
    <name evidence="4" type="ORF">AARAC_003663</name>
</gene>
<feature type="repeat" description="ANK" evidence="3">
    <location>
        <begin position="156"/>
        <end position="188"/>
    </location>
</feature>
<dbReference type="Pfam" id="PF12796">
    <property type="entry name" value="Ank_2"/>
    <property type="match status" value="2"/>
</dbReference>
<sequence length="461" mass="51130">MGPLYAYNIKFSGSSSLLWYAEKGYESAVETLLEKGADLEHIAKLLIEKGCDLESKDRQGRTALRHASNAEHQDIVTLLLEKGCDISCEGSWTAIGTAAENGYEDVTRLLLERGAHIESRDGSSRTPLGCAAMEGHEDVVKLLLEKGSDIESRDSDGQTPLGSAVINGHEGVVRMLLEKGADFEYKSSIGVTPLMSSVRWGRRLDSTYILTIRFLCYEPMANTIMDESHEISDTQERKFKQAPSPWKNIRAKVFFSFARANRAKGLPQGSYGDLEASAPFSDPEKTGKFEGGFSLCMIVRYLESPVGPYDEILWAPGVFQDPRQDKSLAKFEFIPSNGQYPPYRQIKVSLPDTPEEPFVSLDLQPITLISRPIFPISTAYVPMNLEIVMPPIPQSEDWKKNGLVGSDNNEWRSVKVDIAGKTGVIRVGGELGDGISFPKLDWNGLWFWVDDAKMSCKNVGE</sequence>
<evidence type="ECO:0000313" key="4">
    <source>
        <dbReference type="EMBL" id="PIG90232.1"/>
    </source>
</evidence>
<name>A0A2G7GBM0_9EURO</name>
<feature type="repeat" description="ANK" evidence="3">
    <location>
        <begin position="59"/>
        <end position="91"/>
    </location>
</feature>
<evidence type="ECO:0000256" key="2">
    <source>
        <dbReference type="ARBA" id="ARBA00023043"/>
    </source>
</evidence>
<accession>A0A2G7GBM0</accession>
<dbReference type="InterPro" id="IPR036770">
    <property type="entry name" value="Ankyrin_rpt-contain_sf"/>
</dbReference>
<dbReference type="Gene3D" id="1.25.40.20">
    <property type="entry name" value="Ankyrin repeat-containing domain"/>
    <property type="match status" value="2"/>
</dbReference>
<dbReference type="SMART" id="SM00248">
    <property type="entry name" value="ANK"/>
    <property type="match status" value="5"/>
</dbReference>
<dbReference type="Proteomes" id="UP000231358">
    <property type="component" value="Unassembled WGS sequence"/>
</dbReference>
<dbReference type="PROSITE" id="PS50297">
    <property type="entry name" value="ANK_REP_REGION"/>
    <property type="match status" value="4"/>
</dbReference>
<dbReference type="AlphaFoldDB" id="A0A2G7GBM0"/>
<dbReference type="PROSITE" id="PS50088">
    <property type="entry name" value="ANK_REPEAT"/>
    <property type="match status" value="5"/>
</dbReference>
<evidence type="ECO:0000313" key="5">
    <source>
        <dbReference type="Proteomes" id="UP000231358"/>
    </source>
</evidence>